<dbReference type="PANTHER" id="PTHR46207:SF1">
    <property type="entry name" value="PROTEIN RCC2"/>
    <property type="match status" value="1"/>
</dbReference>
<reference evidence="3" key="1">
    <citation type="submission" date="2020-12" db="EMBL/GenBank/DDBJ databases">
        <authorList>
            <person name="Iha C."/>
        </authorList>
    </citation>
    <scope>NUCLEOTIDE SEQUENCE</scope>
</reference>
<evidence type="ECO:0000313" key="3">
    <source>
        <dbReference type="EMBL" id="CAD7702373.1"/>
    </source>
</evidence>
<feature type="repeat" description="RCC1" evidence="1">
    <location>
        <begin position="254"/>
        <end position="305"/>
    </location>
</feature>
<feature type="region of interest" description="Disordered" evidence="2">
    <location>
        <begin position="602"/>
        <end position="639"/>
    </location>
</feature>
<evidence type="ECO:0000313" key="4">
    <source>
        <dbReference type="Proteomes" id="UP000708148"/>
    </source>
</evidence>
<comment type="caution">
    <text evidence="3">The sequence shown here is derived from an EMBL/GenBank/DDBJ whole genome shotgun (WGS) entry which is preliminary data.</text>
</comment>
<dbReference type="InterPro" id="IPR000408">
    <property type="entry name" value="Reg_chr_condens"/>
</dbReference>
<dbReference type="InterPro" id="IPR028641">
    <property type="entry name" value="RCC2"/>
</dbReference>
<evidence type="ECO:0000256" key="2">
    <source>
        <dbReference type="SAM" id="MobiDB-lite"/>
    </source>
</evidence>
<gene>
    <name evidence="3" type="ORF">OSTQU699_LOCUS7730</name>
</gene>
<dbReference type="PROSITE" id="PS00626">
    <property type="entry name" value="RCC1_2"/>
    <property type="match status" value="2"/>
</dbReference>
<feature type="repeat" description="RCC1" evidence="1">
    <location>
        <begin position="530"/>
        <end position="583"/>
    </location>
</feature>
<dbReference type="Pfam" id="PF00415">
    <property type="entry name" value="RCC1"/>
    <property type="match status" value="4"/>
</dbReference>
<proteinExistence type="predicted"/>
<dbReference type="PROSITE" id="PS50012">
    <property type="entry name" value="RCC1_3"/>
    <property type="match status" value="3"/>
</dbReference>
<dbReference type="PRINTS" id="PR00633">
    <property type="entry name" value="RCCNDNSATION"/>
</dbReference>
<protein>
    <recommendedName>
        <fullName evidence="5">Regulator of chromosome condensation 1/beta-lactamase-inhibitor protein II</fullName>
    </recommendedName>
</protein>
<dbReference type="AlphaFoldDB" id="A0A8S1JEV4"/>
<accession>A0A8S1JEV4</accession>
<dbReference type="GO" id="GO:0031267">
    <property type="term" value="F:small GTPase binding"/>
    <property type="evidence" value="ECO:0007669"/>
    <property type="project" value="TreeGrafter"/>
</dbReference>
<dbReference type="PANTHER" id="PTHR46207">
    <property type="entry name" value="PROTEIN RCC2"/>
    <property type="match status" value="1"/>
</dbReference>
<organism evidence="3 4">
    <name type="scientific">Ostreobium quekettii</name>
    <dbReference type="NCBI Taxonomy" id="121088"/>
    <lineage>
        <taxon>Eukaryota</taxon>
        <taxon>Viridiplantae</taxon>
        <taxon>Chlorophyta</taxon>
        <taxon>core chlorophytes</taxon>
        <taxon>Ulvophyceae</taxon>
        <taxon>TCBD clade</taxon>
        <taxon>Bryopsidales</taxon>
        <taxon>Ostreobineae</taxon>
        <taxon>Ostreobiaceae</taxon>
        <taxon>Ostreobium</taxon>
    </lineage>
</organism>
<name>A0A8S1JEV4_9CHLO</name>
<dbReference type="InterPro" id="IPR009091">
    <property type="entry name" value="RCC1/BLIP-II"/>
</dbReference>
<dbReference type="Proteomes" id="UP000708148">
    <property type="component" value="Unassembled WGS sequence"/>
</dbReference>
<dbReference type="SUPFAM" id="SSF50985">
    <property type="entry name" value="RCC1/BLIP-II"/>
    <property type="match status" value="1"/>
</dbReference>
<dbReference type="Gene3D" id="2.130.10.30">
    <property type="entry name" value="Regulator of chromosome condensation 1/beta-lactamase-inhibitor protein II"/>
    <property type="match status" value="2"/>
</dbReference>
<dbReference type="GO" id="GO:0016020">
    <property type="term" value="C:membrane"/>
    <property type="evidence" value="ECO:0007669"/>
    <property type="project" value="TreeGrafter"/>
</dbReference>
<sequence>MVGVGDNFRPPTPAVLWRALWPRFGPRGGYSPPLGFGPCGRRMVPLAGANLGTCGWHQLVATRDKNGGSGGYILPQEYGGVRQGIWYARYRICARPKPRASDGGRTTRPPPPLSVARIESRPLSRSFLVPPRTGRPRSSPAAVTRPRGPRRTPSAHLSQIAITPPPRAGMAAAPSDPPFRGGTVLFCGGTDFSQLGRTRKRNMSEVEKQELLDRTERYPNLPEPHRIKALMGVKIRFVASGCASVHCIAGDMDGRLFTWGRNEKGQLGHGDTHQRNVPTLVEALRNKNVVTAAGGRHHTVVVIDDGTSQAFGSNLQGQCGTGVVKSKDKYEELLLSPAPALVSDCTAVSCGIEFTMWLCDGKLFAAGMPQYGQLGDGTDHEYNAKESSVKLVYAPQPTPILLQNILADRKIVAVACGHNHTLAVDSEGIACSWGFGGYGRLGHKVQQDEFRPRPLEGFLGRVRVDTDNLVLSAGGTSSFLTAAGGQLYAWGKLKSNGDSLMYPQPYMELSGWKIRNMSCGPGTFAVASEKSVITWGHAANGELGYGPLGKKSSANPEKCDALEGLYTHQVACGAGFTLFLTDLDYETAEKFSVWDCMEEEQEEKAPAKRGGAAGKKQTASSSKRKTSGVAAKGKAKKRK</sequence>
<feature type="region of interest" description="Disordered" evidence="2">
    <location>
        <begin position="97"/>
        <end position="173"/>
    </location>
</feature>
<feature type="repeat" description="RCC1" evidence="1">
    <location>
        <begin position="361"/>
        <end position="427"/>
    </location>
</feature>
<keyword evidence="4" id="KW-1185">Reference proteome</keyword>
<evidence type="ECO:0008006" key="5">
    <source>
        <dbReference type="Google" id="ProtNLM"/>
    </source>
</evidence>
<dbReference type="OrthoDB" id="297375at2759"/>
<evidence type="ECO:0000256" key="1">
    <source>
        <dbReference type="PROSITE-ProRule" id="PRU00235"/>
    </source>
</evidence>
<dbReference type="EMBL" id="CAJHUC010001804">
    <property type="protein sequence ID" value="CAD7702373.1"/>
    <property type="molecule type" value="Genomic_DNA"/>
</dbReference>